<dbReference type="AlphaFoldDB" id="A0A2P2N5X4"/>
<proteinExistence type="predicted"/>
<organism evidence="1">
    <name type="scientific">Rhizophora mucronata</name>
    <name type="common">Asiatic mangrove</name>
    <dbReference type="NCBI Taxonomy" id="61149"/>
    <lineage>
        <taxon>Eukaryota</taxon>
        <taxon>Viridiplantae</taxon>
        <taxon>Streptophyta</taxon>
        <taxon>Embryophyta</taxon>
        <taxon>Tracheophyta</taxon>
        <taxon>Spermatophyta</taxon>
        <taxon>Magnoliopsida</taxon>
        <taxon>eudicotyledons</taxon>
        <taxon>Gunneridae</taxon>
        <taxon>Pentapetalae</taxon>
        <taxon>rosids</taxon>
        <taxon>fabids</taxon>
        <taxon>Malpighiales</taxon>
        <taxon>Rhizophoraceae</taxon>
        <taxon>Rhizophora</taxon>
    </lineage>
</organism>
<accession>A0A2P2N5X4</accession>
<evidence type="ECO:0000313" key="1">
    <source>
        <dbReference type="EMBL" id="MBX37858.1"/>
    </source>
</evidence>
<sequence>MTIPFKHGCVKYLAIMAKGKNGLKFSRMARNVKCSFIYALN</sequence>
<name>A0A2P2N5X4_RHIMU</name>
<dbReference type="EMBL" id="GGEC01057374">
    <property type="protein sequence ID" value="MBX37858.1"/>
    <property type="molecule type" value="Transcribed_RNA"/>
</dbReference>
<protein>
    <submittedName>
        <fullName evidence="1">Uncharacterized protein</fullName>
    </submittedName>
</protein>
<reference evidence="1" key="1">
    <citation type="submission" date="2018-02" db="EMBL/GenBank/DDBJ databases">
        <title>Rhizophora mucronata_Transcriptome.</title>
        <authorList>
            <person name="Meera S.P."/>
            <person name="Sreeshan A."/>
            <person name="Augustine A."/>
        </authorList>
    </citation>
    <scope>NUCLEOTIDE SEQUENCE</scope>
    <source>
        <tissue evidence="1">Leaf</tissue>
    </source>
</reference>